<dbReference type="EMBL" id="BMDC01000001">
    <property type="protein sequence ID" value="GGH57129.1"/>
    <property type="molecule type" value="Genomic_DNA"/>
</dbReference>
<proteinExistence type="predicted"/>
<reference evidence="8 9" key="1">
    <citation type="journal article" date="2014" name="Int. J. Syst. Evol. Microbiol.">
        <title>Complete genome sequence of Corynebacterium casei LMG S-19264T (=DSM 44701T), isolated from a smear-ripened cheese.</title>
        <authorList>
            <consortium name="US DOE Joint Genome Institute (JGI-PGF)"/>
            <person name="Walter F."/>
            <person name="Albersmeier A."/>
            <person name="Kalinowski J."/>
            <person name="Ruckert C."/>
        </authorList>
    </citation>
    <scope>NUCLEOTIDE SEQUENCE [LARGE SCALE GENOMIC DNA]</scope>
    <source>
        <strain evidence="8 9">CCM 8669</strain>
    </source>
</reference>
<dbReference type="GO" id="GO:0005524">
    <property type="term" value="F:ATP binding"/>
    <property type="evidence" value="ECO:0007669"/>
    <property type="project" value="InterPro"/>
</dbReference>
<evidence type="ECO:0000313" key="8">
    <source>
        <dbReference type="EMBL" id="GGH57129.1"/>
    </source>
</evidence>
<feature type="domain" description="ABC transmembrane type-1" evidence="7">
    <location>
        <begin position="38"/>
        <end position="304"/>
    </location>
</feature>
<evidence type="ECO:0000313" key="9">
    <source>
        <dbReference type="Proteomes" id="UP000600171"/>
    </source>
</evidence>
<accession>A0A917ILZ5</accession>
<dbReference type="InterPro" id="IPR027417">
    <property type="entry name" value="P-loop_NTPase"/>
</dbReference>
<evidence type="ECO:0000256" key="5">
    <source>
        <dbReference type="SAM" id="MobiDB-lite"/>
    </source>
</evidence>
<keyword evidence="9" id="KW-1185">Reference proteome</keyword>
<dbReference type="Proteomes" id="UP000600171">
    <property type="component" value="Unassembled WGS sequence"/>
</dbReference>
<dbReference type="PROSITE" id="PS00211">
    <property type="entry name" value="ABC_TRANSPORTER_1"/>
    <property type="match status" value="1"/>
</dbReference>
<dbReference type="InterPro" id="IPR017871">
    <property type="entry name" value="ABC_transporter-like_CS"/>
</dbReference>
<feature type="transmembrane region" description="Helical" evidence="6">
    <location>
        <begin position="253"/>
        <end position="272"/>
    </location>
</feature>
<evidence type="ECO:0000256" key="1">
    <source>
        <dbReference type="ARBA" id="ARBA00004651"/>
    </source>
</evidence>
<feature type="transmembrane region" description="Helical" evidence="6">
    <location>
        <begin position="38"/>
        <end position="61"/>
    </location>
</feature>
<dbReference type="InterPro" id="IPR039421">
    <property type="entry name" value="Type_1_exporter"/>
</dbReference>
<gene>
    <name evidence="8" type="ORF">GCM10007359_01950</name>
</gene>
<keyword evidence="4 6" id="KW-0472">Membrane</keyword>
<feature type="region of interest" description="Disordered" evidence="5">
    <location>
        <begin position="330"/>
        <end position="349"/>
    </location>
</feature>
<evidence type="ECO:0000256" key="3">
    <source>
        <dbReference type="ARBA" id="ARBA00022989"/>
    </source>
</evidence>
<dbReference type="Gene3D" id="1.20.1560.10">
    <property type="entry name" value="ABC transporter type 1, transmembrane domain"/>
    <property type="match status" value="1"/>
</dbReference>
<dbReference type="GO" id="GO:0016887">
    <property type="term" value="F:ATP hydrolysis activity"/>
    <property type="evidence" value="ECO:0007669"/>
    <property type="project" value="InterPro"/>
</dbReference>
<dbReference type="GO" id="GO:0005886">
    <property type="term" value="C:plasma membrane"/>
    <property type="evidence" value="ECO:0007669"/>
    <property type="project" value="UniProtKB-SubCell"/>
</dbReference>
<feature type="transmembrane region" description="Helical" evidence="6">
    <location>
        <begin position="169"/>
        <end position="190"/>
    </location>
</feature>
<keyword evidence="2 6" id="KW-0812">Transmembrane</keyword>
<dbReference type="SUPFAM" id="SSF52540">
    <property type="entry name" value="P-loop containing nucleoside triphosphate hydrolases"/>
    <property type="match status" value="1"/>
</dbReference>
<comment type="caution">
    <text evidence="8">The sequence shown here is derived from an EMBL/GenBank/DDBJ whole genome shotgun (WGS) entry which is preliminary data.</text>
</comment>
<protein>
    <submittedName>
        <fullName evidence="8">ABC transporter</fullName>
    </submittedName>
</protein>
<evidence type="ECO:0000259" key="7">
    <source>
        <dbReference type="PROSITE" id="PS50929"/>
    </source>
</evidence>
<name>A0A917ILZ5_9MICC</name>
<feature type="transmembrane region" description="Helical" evidence="6">
    <location>
        <begin position="144"/>
        <end position="163"/>
    </location>
</feature>
<dbReference type="SUPFAM" id="SSF90123">
    <property type="entry name" value="ABC transporter transmembrane region"/>
    <property type="match status" value="1"/>
</dbReference>
<comment type="subcellular location">
    <subcellularLocation>
        <location evidence="1">Cell membrane</location>
        <topology evidence="1">Multi-pass membrane protein</topology>
    </subcellularLocation>
</comment>
<dbReference type="PANTHER" id="PTHR24221">
    <property type="entry name" value="ATP-BINDING CASSETTE SUB-FAMILY B"/>
    <property type="match status" value="1"/>
</dbReference>
<feature type="transmembrane region" description="Helical" evidence="6">
    <location>
        <begin position="292"/>
        <end position="314"/>
    </location>
</feature>
<organism evidence="8 9">
    <name type="scientific">Rothia aerolata</name>
    <dbReference type="NCBI Taxonomy" id="1812262"/>
    <lineage>
        <taxon>Bacteria</taxon>
        <taxon>Bacillati</taxon>
        <taxon>Actinomycetota</taxon>
        <taxon>Actinomycetes</taxon>
        <taxon>Micrococcales</taxon>
        <taxon>Micrococcaceae</taxon>
        <taxon>Rothia</taxon>
    </lineage>
</organism>
<dbReference type="Gene3D" id="3.40.50.300">
    <property type="entry name" value="P-loop containing nucleotide triphosphate hydrolases"/>
    <property type="match status" value="1"/>
</dbReference>
<dbReference type="InterPro" id="IPR011527">
    <property type="entry name" value="ABC1_TM_dom"/>
</dbReference>
<dbReference type="InterPro" id="IPR003439">
    <property type="entry name" value="ABC_transporter-like_ATP-bd"/>
</dbReference>
<keyword evidence="3 6" id="KW-1133">Transmembrane helix</keyword>
<sequence>MGVVIKAEEQQGKKPDPVRLRLTPPDARYSRFRWFLPFFTQLLAGTAIVSLPALVAHIITLHSQGSSELAWNFTWFLGGVIILLSFNELFGYGTAFRTIYMIERDWKLHTAALISRVAGRSDAGQIIALINKDARNIANMYMPLLDLSAAVPIMLFGTVQLWLLSPLVAGTTLLGFFATVLALTAVSRVLEKRADVFRDKIGLNASKASDIASSIRTILGLGAGRIMMTRYSASAEEVRASQMRYESVQSWSSALRVSLIGFITLLAVGFALRGSLLNGSWVPDIPASQLVTVTGIITMMMGPLWAVEMTLFNWRNARVALKRVERLERQAESSQNEGQDDAVSPASIPPPAYLPQGVEGASGVLYFNPKTAGVTAQTMSEEIAAHLRAVLPDASAVLLSEPNPTIFAGTLRQHLELGTGGLSDREAEELLRITDSEEIARRLGGNIPADYFEAGIASEGTNLSGGQRQRLALARALAQKRSHLVLAEPLNSVDEPSQRFILDQLETLVAQPGPLEKTRAVYLVSGTVEVQKRINREATSESHPVERGS</sequence>
<evidence type="ECO:0000256" key="6">
    <source>
        <dbReference type="SAM" id="Phobius"/>
    </source>
</evidence>
<dbReference type="Pfam" id="PF00005">
    <property type="entry name" value="ABC_tran"/>
    <property type="match status" value="1"/>
</dbReference>
<dbReference type="PANTHER" id="PTHR24221:SF654">
    <property type="entry name" value="ATP-BINDING CASSETTE SUB-FAMILY B MEMBER 6"/>
    <property type="match status" value="1"/>
</dbReference>
<evidence type="ECO:0000256" key="2">
    <source>
        <dbReference type="ARBA" id="ARBA00022692"/>
    </source>
</evidence>
<dbReference type="PROSITE" id="PS50929">
    <property type="entry name" value="ABC_TM1F"/>
    <property type="match status" value="1"/>
</dbReference>
<dbReference type="GO" id="GO:0140359">
    <property type="term" value="F:ABC-type transporter activity"/>
    <property type="evidence" value="ECO:0007669"/>
    <property type="project" value="InterPro"/>
</dbReference>
<dbReference type="AlphaFoldDB" id="A0A917ILZ5"/>
<evidence type="ECO:0000256" key="4">
    <source>
        <dbReference type="ARBA" id="ARBA00023136"/>
    </source>
</evidence>
<feature type="transmembrane region" description="Helical" evidence="6">
    <location>
        <begin position="73"/>
        <end position="95"/>
    </location>
</feature>
<dbReference type="InterPro" id="IPR036640">
    <property type="entry name" value="ABC1_TM_sf"/>
</dbReference>